<dbReference type="RefSeq" id="WP_273612732.1">
    <property type="nucleotide sequence ID" value="NZ_CP117416.1"/>
</dbReference>
<dbReference type="Pfam" id="PF13669">
    <property type="entry name" value="Glyoxalase_4"/>
    <property type="match status" value="1"/>
</dbReference>
<reference evidence="3 4" key="1">
    <citation type="submission" date="2023-02" db="EMBL/GenBank/DDBJ databases">
        <title>Genome sequence of Paenibacillus kyungheensis KACC 18744.</title>
        <authorList>
            <person name="Kim S."/>
            <person name="Heo J."/>
            <person name="Kwon S.-W."/>
        </authorList>
    </citation>
    <scope>NUCLEOTIDE SEQUENCE [LARGE SCALE GENOMIC DNA]</scope>
    <source>
        <strain evidence="3 4">KACC 18744</strain>
    </source>
</reference>
<feature type="domain" description="VOC" evidence="2">
    <location>
        <begin position="17"/>
        <end position="165"/>
    </location>
</feature>
<evidence type="ECO:0000259" key="2">
    <source>
        <dbReference type="PROSITE" id="PS51819"/>
    </source>
</evidence>
<name>A0AAX3LWQ5_9BACL</name>
<keyword evidence="4" id="KW-1185">Reference proteome</keyword>
<proteinExistence type="predicted"/>
<gene>
    <name evidence="3" type="ORF">PQ456_13355</name>
</gene>
<keyword evidence="1" id="KW-0479">Metal-binding</keyword>
<accession>A0AAX3LWQ5</accession>
<evidence type="ECO:0000256" key="1">
    <source>
        <dbReference type="ARBA" id="ARBA00022723"/>
    </source>
</evidence>
<dbReference type="InterPro" id="IPR029068">
    <property type="entry name" value="Glyas_Bleomycin-R_OHBP_Dase"/>
</dbReference>
<dbReference type="PANTHER" id="PTHR43048">
    <property type="entry name" value="METHYLMALONYL-COA EPIMERASE"/>
    <property type="match status" value="1"/>
</dbReference>
<dbReference type="SUPFAM" id="SSF54593">
    <property type="entry name" value="Glyoxalase/Bleomycin resistance protein/Dihydroxybiphenyl dioxygenase"/>
    <property type="match status" value="1"/>
</dbReference>
<dbReference type="GO" id="GO:0046872">
    <property type="term" value="F:metal ion binding"/>
    <property type="evidence" value="ECO:0007669"/>
    <property type="project" value="UniProtKB-KW"/>
</dbReference>
<organism evidence="3 4">
    <name type="scientific">Paenibacillus kyungheensis</name>
    <dbReference type="NCBI Taxonomy" id="1452732"/>
    <lineage>
        <taxon>Bacteria</taxon>
        <taxon>Bacillati</taxon>
        <taxon>Bacillota</taxon>
        <taxon>Bacilli</taxon>
        <taxon>Bacillales</taxon>
        <taxon>Paenibacillaceae</taxon>
        <taxon>Paenibacillus</taxon>
    </lineage>
</organism>
<evidence type="ECO:0000313" key="4">
    <source>
        <dbReference type="Proteomes" id="UP001220509"/>
    </source>
</evidence>
<dbReference type="EMBL" id="CP117416">
    <property type="protein sequence ID" value="WCT54190.1"/>
    <property type="molecule type" value="Genomic_DNA"/>
</dbReference>
<dbReference type="PROSITE" id="PS51819">
    <property type="entry name" value="VOC"/>
    <property type="match status" value="1"/>
</dbReference>
<dbReference type="Gene3D" id="3.10.180.10">
    <property type="entry name" value="2,3-Dihydroxybiphenyl 1,2-Dioxygenase, domain 1"/>
    <property type="match status" value="1"/>
</dbReference>
<dbReference type="PANTHER" id="PTHR43048:SF6">
    <property type="entry name" value="BLR8189 PROTEIN"/>
    <property type="match status" value="1"/>
</dbReference>
<evidence type="ECO:0000313" key="3">
    <source>
        <dbReference type="EMBL" id="WCT54190.1"/>
    </source>
</evidence>
<sequence length="186" mass="20628">MSASSQYTHQDYRSIRGIDHIGLTVPDIEEATRFFKQAFGASICYDTLTPQQPAQEGAETEQKLGLPQGAKVRHMRLIQIGQGASIEMFQFENTEQRSPALAVDYGIQHIALYVDDMPAAIRHFESAGGILLSSPNPLPNEEKGEGHLFVYGRAPWGTLIELLSYPHGIDYPQTSESNRWTPPAVT</sequence>
<dbReference type="InterPro" id="IPR037523">
    <property type="entry name" value="VOC_core"/>
</dbReference>
<protein>
    <submittedName>
        <fullName evidence="3">VOC family protein</fullName>
    </submittedName>
</protein>
<dbReference type="KEGG" id="pka:PQ456_13355"/>
<dbReference type="GO" id="GO:0046491">
    <property type="term" value="P:L-methylmalonyl-CoA metabolic process"/>
    <property type="evidence" value="ECO:0007669"/>
    <property type="project" value="TreeGrafter"/>
</dbReference>
<dbReference type="InterPro" id="IPR051785">
    <property type="entry name" value="MMCE/EMCE_epimerase"/>
</dbReference>
<dbReference type="Proteomes" id="UP001220509">
    <property type="component" value="Chromosome"/>
</dbReference>
<dbReference type="AlphaFoldDB" id="A0AAX3LWQ5"/>
<dbReference type="GO" id="GO:0004493">
    <property type="term" value="F:methylmalonyl-CoA epimerase activity"/>
    <property type="evidence" value="ECO:0007669"/>
    <property type="project" value="TreeGrafter"/>
</dbReference>